<dbReference type="Proteomes" id="UP000265520">
    <property type="component" value="Unassembled WGS sequence"/>
</dbReference>
<feature type="region of interest" description="Disordered" evidence="1">
    <location>
        <begin position="1"/>
        <end position="28"/>
    </location>
</feature>
<sequence length="28" mass="3238">MMSGFREVARDEEETSEAGETARERSYN</sequence>
<accession>A0A392VQG6</accession>
<protein>
    <submittedName>
        <fullName evidence="2">Uncharacterized protein</fullName>
    </submittedName>
</protein>
<evidence type="ECO:0000313" key="3">
    <source>
        <dbReference type="Proteomes" id="UP000265520"/>
    </source>
</evidence>
<dbReference type="EMBL" id="LXQA011247933">
    <property type="protein sequence ID" value="MCI90556.1"/>
    <property type="molecule type" value="Genomic_DNA"/>
</dbReference>
<reference evidence="2 3" key="1">
    <citation type="journal article" date="2018" name="Front. Plant Sci.">
        <title>Red Clover (Trifolium pratense) and Zigzag Clover (T. medium) - A Picture of Genomic Similarities and Differences.</title>
        <authorList>
            <person name="Dluhosova J."/>
            <person name="Istvanek J."/>
            <person name="Nedelnik J."/>
            <person name="Repkova J."/>
        </authorList>
    </citation>
    <scope>NUCLEOTIDE SEQUENCE [LARGE SCALE GENOMIC DNA]</scope>
    <source>
        <strain evidence="3">cv. 10/8</strain>
        <tissue evidence="2">Leaf</tissue>
    </source>
</reference>
<evidence type="ECO:0000313" key="2">
    <source>
        <dbReference type="EMBL" id="MCI90556.1"/>
    </source>
</evidence>
<feature type="non-terminal residue" evidence="2">
    <location>
        <position position="28"/>
    </location>
</feature>
<organism evidence="2 3">
    <name type="scientific">Trifolium medium</name>
    <dbReference type="NCBI Taxonomy" id="97028"/>
    <lineage>
        <taxon>Eukaryota</taxon>
        <taxon>Viridiplantae</taxon>
        <taxon>Streptophyta</taxon>
        <taxon>Embryophyta</taxon>
        <taxon>Tracheophyta</taxon>
        <taxon>Spermatophyta</taxon>
        <taxon>Magnoliopsida</taxon>
        <taxon>eudicotyledons</taxon>
        <taxon>Gunneridae</taxon>
        <taxon>Pentapetalae</taxon>
        <taxon>rosids</taxon>
        <taxon>fabids</taxon>
        <taxon>Fabales</taxon>
        <taxon>Fabaceae</taxon>
        <taxon>Papilionoideae</taxon>
        <taxon>50 kb inversion clade</taxon>
        <taxon>NPAAA clade</taxon>
        <taxon>Hologalegina</taxon>
        <taxon>IRL clade</taxon>
        <taxon>Trifolieae</taxon>
        <taxon>Trifolium</taxon>
    </lineage>
</organism>
<evidence type="ECO:0000256" key="1">
    <source>
        <dbReference type="SAM" id="MobiDB-lite"/>
    </source>
</evidence>
<keyword evidence="3" id="KW-1185">Reference proteome</keyword>
<comment type="caution">
    <text evidence="2">The sequence shown here is derived from an EMBL/GenBank/DDBJ whole genome shotgun (WGS) entry which is preliminary data.</text>
</comment>
<dbReference type="AlphaFoldDB" id="A0A392VQG6"/>
<proteinExistence type="predicted"/>
<name>A0A392VQG6_9FABA</name>